<keyword evidence="1" id="KW-0479">Metal-binding</keyword>
<dbReference type="PROSITE" id="PS51379">
    <property type="entry name" value="4FE4S_FER_2"/>
    <property type="match status" value="1"/>
</dbReference>
<dbReference type="GO" id="GO:0016491">
    <property type="term" value="F:oxidoreductase activity"/>
    <property type="evidence" value="ECO:0007669"/>
    <property type="project" value="UniProtKB-KW"/>
</dbReference>
<dbReference type="Proteomes" id="UP000007054">
    <property type="component" value="Chromosome"/>
</dbReference>
<dbReference type="HOGENOM" id="CLU_1903310_0_0_9"/>
<dbReference type="PATRIC" id="fig|213810.4.peg.997"/>
<evidence type="ECO:0000259" key="4">
    <source>
        <dbReference type="PROSITE" id="PS51379"/>
    </source>
</evidence>
<reference evidence="5" key="2">
    <citation type="submission" date="2010-03" db="EMBL/GenBank/DDBJ databases">
        <authorList>
            <person name="Pajon A."/>
        </authorList>
    </citation>
    <scope>NUCLEOTIDE SEQUENCE</scope>
    <source>
        <strain evidence="5">Type strain: 18P13</strain>
    </source>
</reference>
<dbReference type="GO" id="GO:0005886">
    <property type="term" value="C:plasma membrane"/>
    <property type="evidence" value="ECO:0007669"/>
    <property type="project" value="TreeGrafter"/>
</dbReference>
<dbReference type="PROSITE" id="PS00198">
    <property type="entry name" value="4FE4S_FER_1"/>
    <property type="match status" value="1"/>
</dbReference>
<evidence type="ECO:0000256" key="3">
    <source>
        <dbReference type="ARBA" id="ARBA00023014"/>
    </source>
</evidence>
<dbReference type="SUPFAM" id="SSF46548">
    <property type="entry name" value="alpha-helical ferredoxin"/>
    <property type="match status" value="1"/>
</dbReference>
<organism evidence="5 6">
    <name type="scientific">Ruminococcus champanellensis (strain DSM 18848 / JCM 17042 / KCTC 15320 / 18P13)</name>
    <dbReference type="NCBI Taxonomy" id="213810"/>
    <lineage>
        <taxon>Bacteria</taxon>
        <taxon>Bacillati</taxon>
        <taxon>Bacillota</taxon>
        <taxon>Clostridia</taxon>
        <taxon>Eubacteriales</taxon>
        <taxon>Oscillospiraceae</taxon>
        <taxon>Ruminococcus</taxon>
    </lineage>
</organism>
<dbReference type="EMBL" id="FP929052">
    <property type="protein sequence ID" value="CBL17250.1"/>
    <property type="molecule type" value="Genomic_DNA"/>
</dbReference>
<dbReference type="KEGG" id="rch:RUM_10970"/>
<feature type="domain" description="4Fe-4S ferredoxin-type" evidence="4">
    <location>
        <begin position="13"/>
        <end position="44"/>
    </location>
</feature>
<dbReference type="GO" id="GO:0051536">
    <property type="term" value="F:iron-sulfur cluster binding"/>
    <property type="evidence" value="ECO:0007669"/>
    <property type="project" value="UniProtKB-KW"/>
</dbReference>
<dbReference type="AlphaFoldDB" id="D4LCA5"/>
<dbReference type="STRING" id="213810.RUM_10970"/>
<evidence type="ECO:0000313" key="5">
    <source>
        <dbReference type="EMBL" id="CBL17250.1"/>
    </source>
</evidence>
<name>D4LCA5_RUMC1</name>
<dbReference type="BioCyc" id="RCHA213810:RUM_RS05260-MONOMER"/>
<dbReference type="RefSeq" id="WP_015558157.1">
    <property type="nucleotide sequence ID" value="NC_021039.1"/>
</dbReference>
<accession>D4LCA5</accession>
<evidence type="ECO:0000313" key="6">
    <source>
        <dbReference type="Proteomes" id="UP000007054"/>
    </source>
</evidence>
<dbReference type="Pfam" id="PF13534">
    <property type="entry name" value="Fer4_17"/>
    <property type="match status" value="1"/>
</dbReference>
<dbReference type="PANTHER" id="PTHR43255:SF2">
    <property type="entry name" value="HETERODISULFIDE REDUCTASE RELATED PROTEIN"/>
    <property type="match status" value="1"/>
</dbReference>
<keyword evidence="6" id="KW-1185">Reference proteome</keyword>
<dbReference type="GeneID" id="83155843"/>
<keyword evidence="5" id="KW-0560">Oxidoreductase</keyword>
<proteinExistence type="predicted"/>
<evidence type="ECO:0000256" key="2">
    <source>
        <dbReference type="ARBA" id="ARBA00023004"/>
    </source>
</evidence>
<dbReference type="GO" id="GO:0046872">
    <property type="term" value="F:metal ion binding"/>
    <property type="evidence" value="ECO:0007669"/>
    <property type="project" value="UniProtKB-KW"/>
</dbReference>
<protein>
    <recommendedName>
        <fullName evidence="4">4Fe-4S ferredoxin-type domain-containing protein</fullName>
    </recommendedName>
</protein>
<reference evidence="5" key="1">
    <citation type="submission" date="2010-03" db="EMBL/GenBank/DDBJ databases">
        <title>The genome sequence of Ruminococcus sp. 18P13.</title>
        <authorList>
            <consortium name="metaHIT consortium -- http://www.metahit.eu/"/>
            <person name="Pajon A."/>
            <person name="Turner K."/>
            <person name="Parkhill J."/>
            <person name="Bernalier A."/>
        </authorList>
    </citation>
    <scope>NUCLEOTIDE SEQUENCE [LARGE SCALE GENOMIC DNA]</scope>
    <source>
        <strain evidence="5">Type strain: 18P13</strain>
    </source>
</reference>
<keyword evidence="2" id="KW-0408">Iron</keyword>
<dbReference type="InterPro" id="IPR017896">
    <property type="entry name" value="4Fe4S_Fe-S-bd"/>
</dbReference>
<evidence type="ECO:0000256" key="1">
    <source>
        <dbReference type="ARBA" id="ARBA00022723"/>
    </source>
</evidence>
<sequence length="130" mass="14868">MLNKDERRKEQILRMSGVNPRKCMRCGKCSGTCPSYDEMEYHPHQFVYMVENGEIEALMQSDSIYKCLSCFACVDRCPRGVEPAKLVEALRLTVIREKGANHMTANDIPALVDEDMPQQALMSAMRKYSK</sequence>
<dbReference type="InterPro" id="IPR009051">
    <property type="entry name" value="Helical_ferredxn"/>
</dbReference>
<gene>
    <name evidence="5" type="ordered locus">RUM_10970</name>
</gene>
<dbReference type="InterPro" id="IPR051460">
    <property type="entry name" value="HdrC_iron-sulfur_subunit"/>
</dbReference>
<dbReference type="Gene3D" id="1.10.1060.10">
    <property type="entry name" value="Alpha-helical ferredoxin"/>
    <property type="match status" value="1"/>
</dbReference>
<dbReference type="InterPro" id="IPR017900">
    <property type="entry name" value="4Fe4S_Fe_S_CS"/>
</dbReference>
<dbReference type="OrthoDB" id="9794954at2"/>
<keyword evidence="3" id="KW-0411">Iron-sulfur</keyword>
<dbReference type="PANTHER" id="PTHR43255">
    <property type="entry name" value="IRON-SULFUR-BINDING OXIDOREDUCTASE FADF-RELATED-RELATED"/>
    <property type="match status" value="1"/>
</dbReference>